<feature type="region of interest" description="Disordered" evidence="1">
    <location>
        <begin position="25"/>
        <end position="46"/>
    </location>
</feature>
<reference evidence="3" key="1">
    <citation type="journal article" date="2022" name="Int. J. Mol. Sci.">
        <title>Draft Genome of Tanacetum Coccineum: Genomic Comparison of Closely Related Tanacetum-Family Plants.</title>
        <authorList>
            <person name="Yamashiro T."/>
            <person name="Shiraishi A."/>
            <person name="Nakayama K."/>
            <person name="Satake H."/>
        </authorList>
    </citation>
    <scope>NUCLEOTIDE SEQUENCE</scope>
</reference>
<dbReference type="Proteomes" id="UP001151760">
    <property type="component" value="Unassembled WGS sequence"/>
</dbReference>
<sequence>MNPSIASINPSAGAVGNILGEAGSNMDTTNATNGNGDASVVTSDPNTSSIRAQVDGVADLFGVSIKTLVDIDNFTKDLESGKYAMCMPKGAPISSDSVKSEFLDAPIVQSVIVHDKPNTYAGAAGGLKLEPNKSKANFRSQSPENLCEGATFSIPKNVVETADKNNDELQRFFFFKFKTSKGLDDVMENGPWMIRNSPIILKKWSMDTRLCKEELTR</sequence>
<gene>
    <name evidence="3" type="ORF">Tco_1122739</name>
</gene>
<keyword evidence="4" id="KW-1185">Reference proteome</keyword>
<comment type="caution">
    <text evidence="3">The sequence shown here is derived from an EMBL/GenBank/DDBJ whole genome shotgun (WGS) entry which is preliminary data.</text>
</comment>
<evidence type="ECO:0000313" key="3">
    <source>
        <dbReference type="EMBL" id="GJU06309.1"/>
    </source>
</evidence>
<name>A0ABQ5J1D1_9ASTR</name>
<evidence type="ECO:0000256" key="1">
    <source>
        <dbReference type="SAM" id="MobiDB-lite"/>
    </source>
</evidence>
<dbReference type="InterPro" id="IPR025558">
    <property type="entry name" value="DUF4283"/>
</dbReference>
<evidence type="ECO:0000313" key="4">
    <source>
        <dbReference type="Proteomes" id="UP001151760"/>
    </source>
</evidence>
<evidence type="ECO:0000259" key="2">
    <source>
        <dbReference type="Pfam" id="PF14111"/>
    </source>
</evidence>
<proteinExistence type="predicted"/>
<accession>A0ABQ5J1D1</accession>
<protein>
    <submittedName>
        <fullName evidence="3">Zinc knuckle CX2CX4HX4C containing protein</fullName>
    </submittedName>
</protein>
<organism evidence="3 4">
    <name type="scientific">Tanacetum coccineum</name>
    <dbReference type="NCBI Taxonomy" id="301880"/>
    <lineage>
        <taxon>Eukaryota</taxon>
        <taxon>Viridiplantae</taxon>
        <taxon>Streptophyta</taxon>
        <taxon>Embryophyta</taxon>
        <taxon>Tracheophyta</taxon>
        <taxon>Spermatophyta</taxon>
        <taxon>Magnoliopsida</taxon>
        <taxon>eudicotyledons</taxon>
        <taxon>Gunneridae</taxon>
        <taxon>Pentapetalae</taxon>
        <taxon>asterids</taxon>
        <taxon>campanulids</taxon>
        <taxon>Asterales</taxon>
        <taxon>Asteraceae</taxon>
        <taxon>Asteroideae</taxon>
        <taxon>Anthemideae</taxon>
        <taxon>Anthemidinae</taxon>
        <taxon>Tanacetum</taxon>
    </lineage>
</organism>
<dbReference type="EMBL" id="BQNB010021430">
    <property type="protein sequence ID" value="GJU06309.1"/>
    <property type="molecule type" value="Genomic_DNA"/>
</dbReference>
<feature type="domain" description="DUF4283" evidence="2">
    <location>
        <begin position="170"/>
        <end position="208"/>
    </location>
</feature>
<reference evidence="3" key="2">
    <citation type="submission" date="2022-01" db="EMBL/GenBank/DDBJ databases">
        <authorList>
            <person name="Yamashiro T."/>
            <person name="Shiraishi A."/>
            <person name="Satake H."/>
            <person name="Nakayama K."/>
        </authorList>
    </citation>
    <scope>NUCLEOTIDE SEQUENCE</scope>
</reference>
<dbReference type="Pfam" id="PF14111">
    <property type="entry name" value="DUF4283"/>
    <property type="match status" value="1"/>
</dbReference>